<reference evidence="1" key="1">
    <citation type="submission" date="2022-10" db="EMBL/GenBank/DDBJ databases">
        <title>Novel sulphate-reducing endosymbionts in the free-living metamonad Anaeramoeba.</title>
        <authorList>
            <person name="Jerlstrom-Hultqvist J."/>
            <person name="Cepicka I."/>
            <person name="Gallot-Lavallee L."/>
            <person name="Salas-Leiva D."/>
            <person name="Curtis B.A."/>
            <person name="Zahonova K."/>
            <person name="Pipaliya S."/>
            <person name="Dacks J."/>
            <person name="Roger A.J."/>
        </authorList>
    </citation>
    <scope>NUCLEOTIDE SEQUENCE</scope>
    <source>
        <strain evidence="1">BMAN</strain>
    </source>
</reference>
<dbReference type="AlphaFoldDB" id="A0A9Q0RIU6"/>
<keyword evidence="2" id="KW-1185">Reference proteome</keyword>
<name>A0A9Q0RIU6_ANAIG</name>
<comment type="caution">
    <text evidence="1">The sequence shown here is derived from an EMBL/GenBank/DDBJ whole genome shotgun (WGS) entry which is preliminary data.</text>
</comment>
<dbReference type="Proteomes" id="UP001149090">
    <property type="component" value="Unassembled WGS sequence"/>
</dbReference>
<dbReference type="EMBL" id="JAPDFW010000012">
    <property type="protein sequence ID" value="KAJ5080144.1"/>
    <property type="molecule type" value="Genomic_DNA"/>
</dbReference>
<protein>
    <submittedName>
        <fullName evidence="1">Uncharacterized protein</fullName>
    </submittedName>
</protein>
<accession>A0A9Q0RIU6</accession>
<proteinExistence type="predicted"/>
<sequence>MDKTKSSLELCLSFSNLLDQIEWINSQQISQNLETSTQFFNSHRNSQLSSMSYSELYYLFFLFGSF</sequence>
<evidence type="ECO:0000313" key="2">
    <source>
        <dbReference type="Proteomes" id="UP001149090"/>
    </source>
</evidence>
<organism evidence="1 2">
    <name type="scientific">Anaeramoeba ignava</name>
    <name type="common">Anaerobic marine amoeba</name>
    <dbReference type="NCBI Taxonomy" id="1746090"/>
    <lineage>
        <taxon>Eukaryota</taxon>
        <taxon>Metamonada</taxon>
        <taxon>Anaeramoebidae</taxon>
        <taxon>Anaeramoeba</taxon>
    </lineage>
</organism>
<gene>
    <name evidence="1" type="ORF">M0811_14089</name>
</gene>
<evidence type="ECO:0000313" key="1">
    <source>
        <dbReference type="EMBL" id="KAJ5080144.1"/>
    </source>
</evidence>